<dbReference type="Proteomes" id="UP000286246">
    <property type="component" value="Unassembled WGS sequence"/>
</dbReference>
<evidence type="ECO:0000313" key="1">
    <source>
        <dbReference type="EMBL" id="RKE57277.1"/>
    </source>
</evidence>
<sequence>MKWIATLLLVVIFALFMVPCGDTSINSSRFGSTENDIVHDHNSNQDDMCTPFCYCSCCGSLALNTQFVPHKYSILPILFFSQRKVKETPSFFTAYLNSIWQPPKFYC</sequence>
<organism evidence="1 2">
    <name type="scientific">Sphingobacterium detergens</name>
    <dbReference type="NCBI Taxonomy" id="1145106"/>
    <lineage>
        <taxon>Bacteria</taxon>
        <taxon>Pseudomonadati</taxon>
        <taxon>Bacteroidota</taxon>
        <taxon>Sphingobacteriia</taxon>
        <taxon>Sphingobacteriales</taxon>
        <taxon>Sphingobacteriaceae</taxon>
        <taxon>Sphingobacterium</taxon>
    </lineage>
</organism>
<comment type="caution">
    <text evidence="1">The sequence shown here is derived from an EMBL/GenBank/DDBJ whole genome shotgun (WGS) entry which is preliminary data.</text>
</comment>
<dbReference type="EMBL" id="RAPY01000001">
    <property type="protein sequence ID" value="RKE57277.1"/>
    <property type="molecule type" value="Genomic_DNA"/>
</dbReference>
<dbReference type="InterPro" id="IPR046601">
    <property type="entry name" value="DUF6660"/>
</dbReference>
<dbReference type="AlphaFoldDB" id="A0A420BKR9"/>
<dbReference type="RefSeq" id="WP_425275586.1">
    <property type="nucleotide sequence ID" value="NZ_RAPY01000001.1"/>
</dbReference>
<keyword evidence="2" id="KW-1185">Reference proteome</keyword>
<protein>
    <submittedName>
        <fullName evidence="1">Uncharacterized protein</fullName>
    </submittedName>
</protein>
<evidence type="ECO:0000313" key="2">
    <source>
        <dbReference type="Proteomes" id="UP000286246"/>
    </source>
</evidence>
<gene>
    <name evidence="1" type="ORF">DFQ12_2162</name>
</gene>
<proteinExistence type="predicted"/>
<dbReference type="Pfam" id="PF20365">
    <property type="entry name" value="DUF6660"/>
    <property type="match status" value="1"/>
</dbReference>
<accession>A0A420BKR9</accession>
<name>A0A420BKR9_SPHD1</name>
<reference evidence="1 2" key="1">
    <citation type="submission" date="2018-09" db="EMBL/GenBank/DDBJ databases">
        <title>Genomic Encyclopedia of Type Strains, Phase III (KMG-III): the genomes of soil and plant-associated and newly described type strains.</title>
        <authorList>
            <person name="Whitman W."/>
        </authorList>
    </citation>
    <scope>NUCLEOTIDE SEQUENCE [LARGE SCALE GENOMIC DNA]</scope>
    <source>
        <strain evidence="1 2">CECT 7938</strain>
    </source>
</reference>